<dbReference type="EnsemblMetazoa" id="AMIN014774-RA">
    <property type="protein sequence ID" value="AMIN014774-PA"/>
    <property type="gene ID" value="AMIN014774"/>
</dbReference>
<accession>A0A182WQ42</accession>
<protein>
    <submittedName>
        <fullName evidence="1">Uncharacterized protein</fullName>
    </submittedName>
</protein>
<reference evidence="2" key="1">
    <citation type="submission" date="2013-03" db="EMBL/GenBank/DDBJ databases">
        <title>The Genome Sequence of Anopheles minimus MINIMUS1.</title>
        <authorList>
            <consortium name="The Broad Institute Genomics Platform"/>
            <person name="Neafsey D.E."/>
            <person name="Walton C."/>
            <person name="Walker B."/>
            <person name="Young S.K."/>
            <person name="Zeng Q."/>
            <person name="Gargeya S."/>
            <person name="Fitzgerald M."/>
            <person name="Haas B."/>
            <person name="Abouelleil A."/>
            <person name="Allen A.W."/>
            <person name="Alvarado L."/>
            <person name="Arachchi H.M."/>
            <person name="Berlin A.M."/>
            <person name="Chapman S.B."/>
            <person name="Gainer-Dewar J."/>
            <person name="Goldberg J."/>
            <person name="Griggs A."/>
            <person name="Gujja S."/>
            <person name="Hansen M."/>
            <person name="Howarth C."/>
            <person name="Imamovic A."/>
            <person name="Ireland A."/>
            <person name="Larimer J."/>
            <person name="McCowan C."/>
            <person name="Murphy C."/>
            <person name="Pearson M."/>
            <person name="Poon T.W."/>
            <person name="Priest M."/>
            <person name="Roberts A."/>
            <person name="Saif S."/>
            <person name="Shea T."/>
            <person name="Sisk P."/>
            <person name="Sykes S."/>
            <person name="Wortman J."/>
            <person name="Nusbaum C."/>
            <person name="Birren B."/>
        </authorList>
    </citation>
    <scope>NUCLEOTIDE SEQUENCE [LARGE SCALE GENOMIC DNA]</scope>
    <source>
        <strain evidence="2">MINIMUS1</strain>
    </source>
</reference>
<reference evidence="1" key="2">
    <citation type="submission" date="2020-05" db="UniProtKB">
        <authorList>
            <consortium name="EnsemblMetazoa"/>
        </authorList>
    </citation>
    <scope>IDENTIFICATION</scope>
    <source>
        <strain evidence="1">MINIMUS1</strain>
    </source>
</reference>
<dbReference type="VEuPathDB" id="VectorBase:AMIN014774"/>
<evidence type="ECO:0000313" key="2">
    <source>
        <dbReference type="Proteomes" id="UP000075920"/>
    </source>
</evidence>
<evidence type="ECO:0000313" key="1">
    <source>
        <dbReference type="EnsemblMetazoa" id="AMIN014774-PA"/>
    </source>
</evidence>
<keyword evidence="2" id="KW-1185">Reference proteome</keyword>
<name>A0A182WQ42_9DIPT</name>
<proteinExistence type="predicted"/>
<dbReference type="AlphaFoldDB" id="A0A182WQ42"/>
<dbReference type="Proteomes" id="UP000075920">
    <property type="component" value="Unassembled WGS sequence"/>
</dbReference>
<sequence>MFRQTNSTVLLYRWIKRGTVKVLTGLKRCYEQHNNINCKLINAP</sequence>
<organism evidence="1 2">
    <name type="scientific">Anopheles minimus</name>
    <dbReference type="NCBI Taxonomy" id="112268"/>
    <lineage>
        <taxon>Eukaryota</taxon>
        <taxon>Metazoa</taxon>
        <taxon>Ecdysozoa</taxon>
        <taxon>Arthropoda</taxon>
        <taxon>Hexapoda</taxon>
        <taxon>Insecta</taxon>
        <taxon>Pterygota</taxon>
        <taxon>Neoptera</taxon>
        <taxon>Endopterygota</taxon>
        <taxon>Diptera</taxon>
        <taxon>Nematocera</taxon>
        <taxon>Culicoidea</taxon>
        <taxon>Culicidae</taxon>
        <taxon>Anophelinae</taxon>
        <taxon>Anopheles</taxon>
    </lineage>
</organism>